<organism evidence="10 11">
    <name type="scientific">Sediminitomix flava</name>
    <dbReference type="NCBI Taxonomy" id="379075"/>
    <lineage>
        <taxon>Bacteria</taxon>
        <taxon>Pseudomonadati</taxon>
        <taxon>Bacteroidota</taxon>
        <taxon>Cytophagia</taxon>
        <taxon>Cytophagales</taxon>
        <taxon>Flammeovirgaceae</taxon>
        <taxon>Sediminitomix</taxon>
    </lineage>
</organism>
<evidence type="ECO:0000256" key="3">
    <source>
        <dbReference type="ARBA" id="ARBA00022452"/>
    </source>
</evidence>
<keyword evidence="2 7" id="KW-0813">Transport</keyword>
<proteinExistence type="inferred from homology"/>
<dbReference type="Pfam" id="PF13715">
    <property type="entry name" value="CarbopepD_reg_2"/>
    <property type="match status" value="1"/>
</dbReference>
<evidence type="ECO:0000256" key="1">
    <source>
        <dbReference type="ARBA" id="ARBA00004571"/>
    </source>
</evidence>
<evidence type="ECO:0000256" key="5">
    <source>
        <dbReference type="ARBA" id="ARBA00023136"/>
    </source>
</evidence>
<accession>A0A315Z6Y3</accession>
<dbReference type="NCBIfam" id="TIGR04057">
    <property type="entry name" value="SusC_RagA_signa"/>
    <property type="match status" value="1"/>
</dbReference>
<comment type="subcellular location">
    <subcellularLocation>
        <location evidence="1 7">Cell outer membrane</location>
        <topology evidence="1 7">Multi-pass membrane protein</topology>
    </subcellularLocation>
</comment>
<keyword evidence="6 7" id="KW-0998">Cell outer membrane</keyword>
<evidence type="ECO:0000256" key="7">
    <source>
        <dbReference type="PROSITE-ProRule" id="PRU01360"/>
    </source>
</evidence>
<dbReference type="RefSeq" id="WP_109620712.1">
    <property type="nucleotide sequence ID" value="NZ_QGDO01000005.1"/>
</dbReference>
<dbReference type="PROSITE" id="PS52016">
    <property type="entry name" value="TONB_DEPENDENT_REC_3"/>
    <property type="match status" value="1"/>
</dbReference>
<dbReference type="SUPFAM" id="SSF56935">
    <property type="entry name" value="Porins"/>
    <property type="match status" value="1"/>
</dbReference>
<keyword evidence="3 7" id="KW-1134">Transmembrane beta strand</keyword>
<dbReference type="Gene3D" id="2.40.170.20">
    <property type="entry name" value="TonB-dependent receptor, beta-barrel domain"/>
    <property type="match status" value="1"/>
</dbReference>
<keyword evidence="5 7" id="KW-0472">Membrane</keyword>
<evidence type="ECO:0000256" key="8">
    <source>
        <dbReference type="SAM" id="SignalP"/>
    </source>
</evidence>
<feature type="signal peptide" evidence="8">
    <location>
        <begin position="1"/>
        <end position="21"/>
    </location>
</feature>
<evidence type="ECO:0000313" key="11">
    <source>
        <dbReference type="Proteomes" id="UP000245535"/>
    </source>
</evidence>
<comment type="caution">
    <text evidence="10">The sequence shown here is derived from an EMBL/GenBank/DDBJ whole genome shotgun (WGS) entry which is preliminary data.</text>
</comment>
<dbReference type="Gene3D" id="2.60.40.1120">
    <property type="entry name" value="Carboxypeptidase-like, regulatory domain"/>
    <property type="match status" value="1"/>
</dbReference>
<evidence type="ECO:0000259" key="9">
    <source>
        <dbReference type="Pfam" id="PF07715"/>
    </source>
</evidence>
<dbReference type="Proteomes" id="UP000245535">
    <property type="component" value="Unassembled WGS sequence"/>
</dbReference>
<keyword evidence="4 7" id="KW-0812">Transmembrane</keyword>
<dbReference type="GO" id="GO:0009279">
    <property type="term" value="C:cell outer membrane"/>
    <property type="evidence" value="ECO:0007669"/>
    <property type="project" value="UniProtKB-SubCell"/>
</dbReference>
<comment type="similarity">
    <text evidence="7">Belongs to the TonB-dependent receptor family.</text>
</comment>
<feature type="chain" id="PRO_5016356619" evidence="8">
    <location>
        <begin position="22"/>
        <end position="1090"/>
    </location>
</feature>
<dbReference type="EMBL" id="QGDO01000005">
    <property type="protein sequence ID" value="PWJ40198.1"/>
    <property type="molecule type" value="Genomic_DNA"/>
</dbReference>
<dbReference type="InterPro" id="IPR008969">
    <property type="entry name" value="CarboxyPept-like_regulatory"/>
</dbReference>
<dbReference type="InterPro" id="IPR039426">
    <property type="entry name" value="TonB-dep_rcpt-like"/>
</dbReference>
<dbReference type="SUPFAM" id="SSF49464">
    <property type="entry name" value="Carboxypeptidase regulatory domain-like"/>
    <property type="match status" value="1"/>
</dbReference>
<evidence type="ECO:0000256" key="4">
    <source>
        <dbReference type="ARBA" id="ARBA00022692"/>
    </source>
</evidence>
<dbReference type="AlphaFoldDB" id="A0A315Z6Y3"/>
<dbReference type="InterPro" id="IPR012910">
    <property type="entry name" value="Plug_dom"/>
</dbReference>
<evidence type="ECO:0000313" key="10">
    <source>
        <dbReference type="EMBL" id="PWJ40198.1"/>
    </source>
</evidence>
<name>A0A315Z6Y3_SEDFL</name>
<reference evidence="10 11" key="1">
    <citation type="submission" date="2018-03" db="EMBL/GenBank/DDBJ databases">
        <title>Genomic Encyclopedia of Archaeal and Bacterial Type Strains, Phase II (KMG-II): from individual species to whole genera.</title>
        <authorList>
            <person name="Goeker M."/>
        </authorList>
    </citation>
    <scope>NUCLEOTIDE SEQUENCE [LARGE SCALE GENOMIC DNA]</scope>
    <source>
        <strain evidence="10 11">DSM 28229</strain>
    </source>
</reference>
<gene>
    <name evidence="10" type="ORF">BC781_105266</name>
</gene>
<dbReference type="InterPro" id="IPR023996">
    <property type="entry name" value="TonB-dep_OMP_SusC/RagA"/>
</dbReference>
<dbReference type="InterPro" id="IPR037066">
    <property type="entry name" value="Plug_dom_sf"/>
</dbReference>
<dbReference type="OrthoDB" id="9768177at2"/>
<dbReference type="NCBIfam" id="TIGR04056">
    <property type="entry name" value="OMP_RagA_SusC"/>
    <property type="match status" value="1"/>
</dbReference>
<feature type="domain" description="TonB-dependent receptor plug" evidence="9">
    <location>
        <begin position="117"/>
        <end position="238"/>
    </location>
</feature>
<keyword evidence="8" id="KW-0732">Signal</keyword>
<dbReference type="InterPro" id="IPR036942">
    <property type="entry name" value="Beta-barrel_TonB_sf"/>
</dbReference>
<protein>
    <submittedName>
        <fullName evidence="10">TonB-linked SusC/RagA family outer membrane protein</fullName>
    </submittedName>
</protein>
<sequence>MKLKTLLLSFFISLVSILSYAQERVISGQVTSVTDKTGIPGISVIIKDTDLGTATSLDGNFKLTIPEGTSVLVFSGIGYITKEVNIGSRSIVDVVLEEDIDQLEEVVVTALGTTREKRAVGYAVQTVDGESLATVKADNVVKSLAGKVAGVQVRSSSNVGGGSSIIIRGNSSLSGNNQPLFVVDGIPVSNNYSAGGAFGGRDYGNGAADINPDDIENMTVLKGASATALYGSRGANGVIIITTKSGQKTKGWGVSVNTGVTFSKINEATLPNYQNEYGGGYSQEFETFTFDPSIHPAEWAQFDGDLIAAYGDDASWGPKLDGTLVRHWDSWDPTDTDNFGKLRPWSPTENGIEHLFSTGVIYNNNVSLSKAGEFGNFRVSFTNYDLTGTLPNSNQVRNTLNINSTVKLTDKLSSTVLANYVQTETIGRPGTGYAAADGNAIMASFGLWHQRQLDLSRMEQYQNANGVQRTWNMHNPNYYGPNTDVPVYAASYWDNPYWTRQKNYVNDYKDRFYGKWEATLEVKDWLKFVGRVAMDYYNEERENRTAKGGVVEFVDRGLYPAYGRSMRSNLEVNYEAFAMINKDITSDLNFSAQIGANRRTERWTYMGLSTSQGLVLDDLYSIGNTANDNVGFGENYIPKEVQAVFGVFSFGYKNMIYLESSLRNEWASTLPASHSFFYPSTSASFVFSELPFLSDSRVLSFGKIRAGISKVGNAPGAFLLGNYYYPGSKYDSELPTYYPSSILTSPDLLPEVTVEREVGLELSFLENRISLDAAYYNKLSSDQFVNQPIPGSSGNYRSFGNGGEIEVKGFELMINATPIRTEAFSWNIGVNFEKSQSTVITIAEGTESLTIGSIYDVSLVHRPGMPYGSIVGTDYVYNDKGEKMIGDDGYYLISDPKVIGDINPDWVAGFTNTFTYKGLSLSAVFDMRQGGELFSQTHRWGVSNGLLEETVGNNDLGNPVRNPVTEDNTSGGVILNGVLEDGSQNTTRVAMNYNGAAADYHNPESASVFDAGYIKLRDVSLAYQLPNKITEKWGIRNLTLTATGRNLAILKRDSPHIDPELTYGVGNFQGMEIGFLPTERSYGFNLKFDF</sequence>
<evidence type="ECO:0000256" key="6">
    <source>
        <dbReference type="ARBA" id="ARBA00023237"/>
    </source>
</evidence>
<keyword evidence="11" id="KW-1185">Reference proteome</keyword>
<evidence type="ECO:0000256" key="2">
    <source>
        <dbReference type="ARBA" id="ARBA00022448"/>
    </source>
</evidence>
<dbReference type="Gene3D" id="2.170.130.10">
    <property type="entry name" value="TonB-dependent receptor, plug domain"/>
    <property type="match status" value="1"/>
</dbReference>
<dbReference type="InterPro" id="IPR023997">
    <property type="entry name" value="TonB-dep_OMP_SusC/RagA_CS"/>
</dbReference>
<dbReference type="Pfam" id="PF07715">
    <property type="entry name" value="Plug"/>
    <property type="match status" value="1"/>
</dbReference>